<sequence length="268" mass="30616">MRTKATIRTNTRARKRMKMRRRRTGESKQVSYHNDRISRMGDRKMAWLNDISPQPVQPATAAVTLKEEEEDKPALRKISVDSNFGLSTLERNITTPRKEENKHWRSRMAQNYASFEDDLPYMKRQTSSEAERNGRGVMEDDAADVESDKRGTRSPPSSRDGGTGEDKTLEIEIPKDRVRTDSKLSNNSSFTISTPRVPSRTSPLQNRPCMPCPMDAIPLPPQSNYRYREGQRISQKNPVHPRLGINLEPEDGGNAFESSTDVFPRQCH</sequence>
<gene>
    <name evidence="2" type="ORF">BSL78_06325</name>
</gene>
<dbReference type="EMBL" id="MRZV01000164">
    <property type="protein sequence ID" value="PIK56794.1"/>
    <property type="molecule type" value="Genomic_DNA"/>
</dbReference>
<evidence type="ECO:0000313" key="2">
    <source>
        <dbReference type="EMBL" id="PIK56794.1"/>
    </source>
</evidence>
<feature type="compositionally biased region" description="Basic and acidic residues" evidence="1">
    <location>
        <begin position="129"/>
        <end position="138"/>
    </location>
</feature>
<accession>A0A2G8L976</accession>
<evidence type="ECO:0000256" key="1">
    <source>
        <dbReference type="SAM" id="MobiDB-lite"/>
    </source>
</evidence>
<comment type="caution">
    <text evidence="2">The sequence shown here is derived from an EMBL/GenBank/DDBJ whole genome shotgun (WGS) entry which is preliminary data.</text>
</comment>
<keyword evidence="3" id="KW-1185">Reference proteome</keyword>
<feature type="compositionally biased region" description="Polar residues" evidence="1">
    <location>
        <begin position="183"/>
        <end position="205"/>
    </location>
</feature>
<dbReference type="AlphaFoldDB" id="A0A2G8L976"/>
<proteinExistence type="predicted"/>
<evidence type="ECO:0000313" key="3">
    <source>
        <dbReference type="Proteomes" id="UP000230750"/>
    </source>
</evidence>
<feature type="region of interest" description="Disordered" evidence="1">
    <location>
        <begin position="117"/>
        <end position="212"/>
    </location>
</feature>
<organism evidence="2 3">
    <name type="scientific">Stichopus japonicus</name>
    <name type="common">Sea cucumber</name>
    <dbReference type="NCBI Taxonomy" id="307972"/>
    <lineage>
        <taxon>Eukaryota</taxon>
        <taxon>Metazoa</taxon>
        <taxon>Echinodermata</taxon>
        <taxon>Eleutherozoa</taxon>
        <taxon>Echinozoa</taxon>
        <taxon>Holothuroidea</taxon>
        <taxon>Aspidochirotacea</taxon>
        <taxon>Aspidochirotida</taxon>
        <taxon>Stichopodidae</taxon>
        <taxon>Apostichopus</taxon>
    </lineage>
</organism>
<feature type="region of interest" description="Disordered" evidence="1">
    <location>
        <begin position="246"/>
        <end position="268"/>
    </location>
</feature>
<feature type="region of interest" description="Disordered" evidence="1">
    <location>
        <begin position="1"/>
        <end position="38"/>
    </location>
</feature>
<feature type="compositionally biased region" description="Basic and acidic residues" evidence="1">
    <location>
        <begin position="162"/>
        <end position="182"/>
    </location>
</feature>
<feature type="compositionally biased region" description="Basic residues" evidence="1">
    <location>
        <begin position="1"/>
        <end position="23"/>
    </location>
</feature>
<reference evidence="2 3" key="1">
    <citation type="journal article" date="2017" name="PLoS Biol.">
        <title>The sea cucumber genome provides insights into morphological evolution and visceral regeneration.</title>
        <authorList>
            <person name="Zhang X."/>
            <person name="Sun L."/>
            <person name="Yuan J."/>
            <person name="Sun Y."/>
            <person name="Gao Y."/>
            <person name="Zhang L."/>
            <person name="Li S."/>
            <person name="Dai H."/>
            <person name="Hamel J.F."/>
            <person name="Liu C."/>
            <person name="Yu Y."/>
            <person name="Liu S."/>
            <person name="Lin W."/>
            <person name="Guo K."/>
            <person name="Jin S."/>
            <person name="Xu P."/>
            <person name="Storey K.B."/>
            <person name="Huan P."/>
            <person name="Zhang T."/>
            <person name="Zhou Y."/>
            <person name="Zhang J."/>
            <person name="Lin C."/>
            <person name="Li X."/>
            <person name="Xing L."/>
            <person name="Huo D."/>
            <person name="Sun M."/>
            <person name="Wang L."/>
            <person name="Mercier A."/>
            <person name="Li F."/>
            <person name="Yang H."/>
            <person name="Xiang J."/>
        </authorList>
    </citation>
    <scope>NUCLEOTIDE SEQUENCE [LARGE SCALE GENOMIC DNA]</scope>
    <source>
        <strain evidence="2">Shaxun</strain>
        <tissue evidence="2">Muscle</tissue>
    </source>
</reference>
<protein>
    <submittedName>
        <fullName evidence="2">Uncharacterized protein</fullName>
    </submittedName>
</protein>
<name>A0A2G8L976_STIJA</name>
<dbReference type="Proteomes" id="UP000230750">
    <property type="component" value="Unassembled WGS sequence"/>
</dbReference>